<dbReference type="AlphaFoldDB" id="A0AAV1XUX9"/>
<dbReference type="PANTHER" id="PTHR33095:SF23">
    <property type="entry name" value="DUF1645 FAMILY PROTEIN"/>
    <property type="match status" value="1"/>
</dbReference>
<feature type="compositionally biased region" description="Basic and acidic residues" evidence="1">
    <location>
        <begin position="1"/>
        <end position="16"/>
    </location>
</feature>
<evidence type="ECO:0000313" key="2">
    <source>
        <dbReference type="EMBL" id="CAL0325357.1"/>
    </source>
</evidence>
<comment type="caution">
    <text evidence="2">The sequence shown here is derived from an EMBL/GenBank/DDBJ whole genome shotgun (WGS) entry which is preliminary data.</text>
</comment>
<sequence>MRDTGNGDCGTGRELDGGIYGAVGGNWTGSLSTTTESGPSMMSYSELARTTFHMLRMEPQRQVPPSSPSPSPSSNLATPSFSSYSTQTLAQIAARVIRELTTLGDHWDPPNANPTQNDDGEDDFEFAFVALDHNSSPVSADDIFSNGHIRPTYPLFDRTLLYDDDDVVSVSESPSLPPPPRRLPLRMLMFEEERGDSSSASSDESNEVNELIGVPEGSYCVWTPPSKKKSNSMGSSSSKRWKLRDLLLRSNSDGKKGQFLFMGPTKRPSTEGNGGYISTPTQTSLFPNHVSKSVPDQSKYKLSFKNITYCPERV</sequence>
<keyword evidence="3" id="KW-1185">Reference proteome</keyword>
<reference evidence="2 3" key="1">
    <citation type="submission" date="2024-03" db="EMBL/GenBank/DDBJ databases">
        <authorList>
            <person name="Martinez-Hernandez J."/>
        </authorList>
    </citation>
    <scope>NUCLEOTIDE SEQUENCE [LARGE SCALE GENOMIC DNA]</scope>
</reference>
<feature type="region of interest" description="Disordered" evidence="1">
    <location>
        <begin position="1"/>
        <end position="23"/>
    </location>
</feature>
<evidence type="ECO:0000256" key="1">
    <source>
        <dbReference type="SAM" id="MobiDB-lite"/>
    </source>
</evidence>
<feature type="region of interest" description="Disordered" evidence="1">
    <location>
        <begin position="257"/>
        <end position="284"/>
    </location>
</feature>
<dbReference type="Pfam" id="PF07816">
    <property type="entry name" value="DUF1645"/>
    <property type="match status" value="1"/>
</dbReference>
<gene>
    <name evidence="2" type="ORF">LLUT_LOCUS26417</name>
</gene>
<dbReference type="PANTHER" id="PTHR33095">
    <property type="entry name" value="OS07G0619500 PROTEIN"/>
    <property type="match status" value="1"/>
</dbReference>
<dbReference type="EMBL" id="CAXHTB010000018">
    <property type="protein sequence ID" value="CAL0325357.1"/>
    <property type="molecule type" value="Genomic_DNA"/>
</dbReference>
<organism evidence="2 3">
    <name type="scientific">Lupinus luteus</name>
    <name type="common">European yellow lupine</name>
    <dbReference type="NCBI Taxonomy" id="3873"/>
    <lineage>
        <taxon>Eukaryota</taxon>
        <taxon>Viridiplantae</taxon>
        <taxon>Streptophyta</taxon>
        <taxon>Embryophyta</taxon>
        <taxon>Tracheophyta</taxon>
        <taxon>Spermatophyta</taxon>
        <taxon>Magnoliopsida</taxon>
        <taxon>eudicotyledons</taxon>
        <taxon>Gunneridae</taxon>
        <taxon>Pentapetalae</taxon>
        <taxon>rosids</taxon>
        <taxon>fabids</taxon>
        <taxon>Fabales</taxon>
        <taxon>Fabaceae</taxon>
        <taxon>Papilionoideae</taxon>
        <taxon>50 kb inversion clade</taxon>
        <taxon>genistoids sensu lato</taxon>
        <taxon>core genistoids</taxon>
        <taxon>Genisteae</taxon>
        <taxon>Lupinus</taxon>
    </lineage>
</organism>
<proteinExistence type="predicted"/>
<evidence type="ECO:0000313" key="3">
    <source>
        <dbReference type="Proteomes" id="UP001497480"/>
    </source>
</evidence>
<accession>A0AAV1XUX9</accession>
<feature type="region of interest" description="Disordered" evidence="1">
    <location>
        <begin position="59"/>
        <end position="82"/>
    </location>
</feature>
<dbReference type="Proteomes" id="UP001497480">
    <property type="component" value="Unassembled WGS sequence"/>
</dbReference>
<name>A0AAV1XUX9_LUPLU</name>
<dbReference type="InterPro" id="IPR012442">
    <property type="entry name" value="DUF1645_plant"/>
</dbReference>
<protein>
    <submittedName>
        <fullName evidence="2">Uncharacterized protein</fullName>
    </submittedName>
</protein>